<evidence type="ECO:0000256" key="4">
    <source>
        <dbReference type="ARBA" id="ARBA00023136"/>
    </source>
</evidence>
<dbReference type="PROSITE" id="PS50850">
    <property type="entry name" value="MFS"/>
    <property type="match status" value="1"/>
</dbReference>
<feature type="transmembrane region" description="Helical" evidence="5">
    <location>
        <begin position="266"/>
        <end position="284"/>
    </location>
</feature>
<feature type="transmembrane region" description="Helical" evidence="5">
    <location>
        <begin position="396"/>
        <end position="414"/>
    </location>
</feature>
<keyword evidence="3 5" id="KW-1133">Transmembrane helix</keyword>
<gene>
    <name evidence="7" type="primary">GIT1_1</name>
    <name evidence="7" type="ORF">BGZ97_010250</name>
</gene>
<feature type="transmembrane region" description="Helical" evidence="5">
    <location>
        <begin position="174"/>
        <end position="195"/>
    </location>
</feature>
<comment type="caution">
    <text evidence="7">The sequence shown here is derived from an EMBL/GenBank/DDBJ whole genome shotgun (WGS) entry which is preliminary data.</text>
</comment>
<dbReference type="PROSITE" id="PS00216">
    <property type="entry name" value="SUGAR_TRANSPORT_1"/>
    <property type="match status" value="1"/>
</dbReference>
<keyword evidence="2 5" id="KW-0812">Transmembrane</keyword>
<dbReference type="Gene3D" id="1.20.1250.20">
    <property type="entry name" value="MFS general substrate transporter like domains"/>
    <property type="match status" value="1"/>
</dbReference>
<dbReference type="Proteomes" id="UP000823405">
    <property type="component" value="Unassembled WGS sequence"/>
</dbReference>
<feature type="transmembrane region" description="Helical" evidence="5">
    <location>
        <begin position="296"/>
        <end position="312"/>
    </location>
</feature>
<feature type="transmembrane region" description="Helical" evidence="5">
    <location>
        <begin position="357"/>
        <end position="376"/>
    </location>
</feature>
<organism evidence="7 8">
    <name type="scientific">Linnemannia gamsii</name>
    <dbReference type="NCBI Taxonomy" id="64522"/>
    <lineage>
        <taxon>Eukaryota</taxon>
        <taxon>Fungi</taxon>
        <taxon>Fungi incertae sedis</taxon>
        <taxon>Mucoromycota</taxon>
        <taxon>Mortierellomycotina</taxon>
        <taxon>Mortierellomycetes</taxon>
        <taxon>Mortierellales</taxon>
        <taxon>Mortierellaceae</taxon>
        <taxon>Linnemannia</taxon>
    </lineage>
</organism>
<dbReference type="PANTHER" id="PTHR23508:SF10">
    <property type="entry name" value="CARBOXYLIC ACID TRANSPORTER PROTEIN HOMOLOG"/>
    <property type="match status" value="1"/>
</dbReference>
<evidence type="ECO:0000256" key="1">
    <source>
        <dbReference type="ARBA" id="ARBA00004141"/>
    </source>
</evidence>
<feature type="transmembrane region" description="Helical" evidence="5">
    <location>
        <begin position="102"/>
        <end position="124"/>
    </location>
</feature>
<dbReference type="InterPro" id="IPR020846">
    <property type="entry name" value="MFS_dom"/>
</dbReference>
<evidence type="ECO:0000259" key="6">
    <source>
        <dbReference type="PROSITE" id="PS50850"/>
    </source>
</evidence>
<dbReference type="PANTHER" id="PTHR23508">
    <property type="entry name" value="CARBOXYLIC ACID TRANSPORTER PROTEIN HOMOLOG"/>
    <property type="match status" value="1"/>
</dbReference>
<evidence type="ECO:0000313" key="8">
    <source>
        <dbReference type="Proteomes" id="UP000823405"/>
    </source>
</evidence>
<feature type="transmembrane region" description="Helical" evidence="5">
    <location>
        <begin position="224"/>
        <end position="246"/>
    </location>
</feature>
<comment type="subcellular location">
    <subcellularLocation>
        <location evidence="1">Membrane</location>
        <topology evidence="1">Multi-pass membrane protein</topology>
    </subcellularLocation>
</comment>
<protein>
    <submittedName>
        <fullName evidence="7">Plasma membrane permease, mediates uptake of glycerophosphoinositol and glycerophosphocholine</fullName>
    </submittedName>
</protein>
<name>A0A9P6UNX5_9FUNG</name>
<dbReference type="GO" id="GO:0005886">
    <property type="term" value="C:plasma membrane"/>
    <property type="evidence" value="ECO:0007669"/>
    <property type="project" value="TreeGrafter"/>
</dbReference>
<dbReference type="InterPro" id="IPR005828">
    <property type="entry name" value="MFS_sugar_transport-like"/>
</dbReference>
<feature type="transmembrane region" description="Helical" evidence="5">
    <location>
        <begin position="76"/>
        <end position="95"/>
    </location>
</feature>
<evidence type="ECO:0000256" key="2">
    <source>
        <dbReference type="ARBA" id="ARBA00022692"/>
    </source>
</evidence>
<proteinExistence type="predicted"/>
<dbReference type="Pfam" id="PF00083">
    <property type="entry name" value="Sugar_tr"/>
    <property type="match status" value="2"/>
</dbReference>
<feature type="domain" description="Major facilitator superfamily (MFS) profile" evidence="6">
    <location>
        <begin position="1"/>
        <end position="418"/>
    </location>
</feature>
<keyword evidence="8" id="KW-1185">Reference proteome</keyword>
<dbReference type="AlphaFoldDB" id="A0A9P6UNX5"/>
<evidence type="ECO:0000256" key="5">
    <source>
        <dbReference type="SAM" id="Phobius"/>
    </source>
</evidence>
<dbReference type="InterPro" id="IPR005829">
    <property type="entry name" value="Sugar_transporter_CS"/>
</dbReference>
<dbReference type="InterPro" id="IPR036259">
    <property type="entry name" value="MFS_trans_sf"/>
</dbReference>
<sequence>MDTKIEQPTQVVVLPEEPVHLTDLQKASRVSAIFTVIFSGFALLSDGYQVGVLSLINVCFTKIYGDGFTSEMSTRIGNSLFVGCIIGQISFGFICDRLGRKVGLMITTILVILGAALCAGAYGANGSVEGLFWALTIYRGILGVGVGGEYTCSSASASEAADEGMPAAGCSYEVIWRTSFAFGVLPPLSVLYFRLKMSNSEIYKKNAIKKRVPYLLIIRRYWKYLVGTGGSWFFYNFISYPLGIFAGTILDEALGSEATFVQIAEWSLLLNCFYLPGSISGALVSDKLGRKKTMATGFLVQGILGIFMGVFYKKLLNIFPLFVVLYGTFMAMGEFGPGDMLGLVSAEIYPTAIRGTAYGWSAAIGKLGAFVGTTVFKPAIANLGHGDVMLGQGRVFILGSCLALLGAVFTWFLIPDYSKKALGEEDEDFRRYLVAHGFDLSNFGGEDVPALDEEKAPAYASEKEELKA</sequence>
<dbReference type="OrthoDB" id="2261376at2759"/>
<evidence type="ECO:0000313" key="7">
    <source>
        <dbReference type="EMBL" id="KAG0313362.1"/>
    </source>
</evidence>
<dbReference type="GO" id="GO:0046943">
    <property type="term" value="F:carboxylic acid transmembrane transporter activity"/>
    <property type="evidence" value="ECO:0007669"/>
    <property type="project" value="TreeGrafter"/>
</dbReference>
<feature type="transmembrane region" description="Helical" evidence="5">
    <location>
        <begin position="318"/>
        <end position="336"/>
    </location>
</feature>
<evidence type="ECO:0000256" key="3">
    <source>
        <dbReference type="ARBA" id="ARBA00022989"/>
    </source>
</evidence>
<dbReference type="EMBL" id="JAAAIN010000520">
    <property type="protein sequence ID" value="KAG0313362.1"/>
    <property type="molecule type" value="Genomic_DNA"/>
</dbReference>
<dbReference type="SUPFAM" id="SSF103473">
    <property type="entry name" value="MFS general substrate transporter"/>
    <property type="match status" value="1"/>
</dbReference>
<reference evidence="7" key="1">
    <citation type="journal article" date="2020" name="Fungal Divers.">
        <title>Resolving the Mortierellaceae phylogeny through synthesis of multi-gene phylogenetics and phylogenomics.</title>
        <authorList>
            <person name="Vandepol N."/>
            <person name="Liber J."/>
            <person name="Desiro A."/>
            <person name="Na H."/>
            <person name="Kennedy M."/>
            <person name="Barry K."/>
            <person name="Grigoriev I.V."/>
            <person name="Miller A.N."/>
            <person name="O'Donnell K."/>
            <person name="Stajich J.E."/>
            <person name="Bonito G."/>
        </authorList>
    </citation>
    <scope>NUCLEOTIDE SEQUENCE</scope>
    <source>
        <strain evidence="7">NVP60</strain>
    </source>
</reference>
<feature type="transmembrane region" description="Helical" evidence="5">
    <location>
        <begin position="32"/>
        <end position="56"/>
    </location>
</feature>
<keyword evidence="4 5" id="KW-0472">Membrane</keyword>
<accession>A0A9P6UNX5</accession>